<name>A0A6H1ZEM3_9ZZZZ</name>
<accession>A0A6H1ZEM3</accession>
<proteinExistence type="predicted"/>
<sequence length="267" mass="28278">MGQYQAGTVDVTNGSPIVTGYDTEWLTYVSVGDAFKVDGISAIYTINSVPSDTQIILSTNYAGATQNGVAYHITVDWTPYLHLAEIWGADKNWWFHLTQNLRTIDEFLRAADIYSGSGTFNGSTGVTINIGATLSGATYSVAITITTSNPINVGAISVESKANNQFVVKNTGSDVTSTFDWIVIDSLSRAADIYSGSGTFNGPTGVTVPIGVTLAGAVYSVAITITTADPVNVGEISVESKAANQFVVKNTGSDITSTFDWILIDRN</sequence>
<dbReference type="EMBL" id="MT144008">
    <property type="protein sequence ID" value="QJA46363.1"/>
    <property type="molecule type" value="Genomic_DNA"/>
</dbReference>
<reference evidence="1" key="1">
    <citation type="submission" date="2020-03" db="EMBL/GenBank/DDBJ databases">
        <title>The deep terrestrial virosphere.</title>
        <authorList>
            <person name="Holmfeldt K."/>
            <person name="Nilsson E."/>
            <person name="Simone D."/>
            <person name="Lopez-Fernandez M."/>
            <person name="Wu X."/>
            <person name="de Brujin I."/>
            <person name="Lundin D."/>
            <person name="Andersson A."/>
            <person name="Bertilsson S."/>
            <person name="Dopson M."/>
        </authorList>
    </citation>
    <scope>NUCLEOTIDE SEQUENCE</scope>
    <source>
        <strain evidence="1">TM448A00389</strain>
    </source>
</reference>
<dbReference type="AlphaFoldDB" id="A0A6H1ZEM3"/>
<gene>
    <name evidence="1" type="ORF">TM448A00389_0026</name>
</gene>
<organism evidence="1">
    <name type="scientific">viral metagenome</name>
    <dbReference type="NCBI Taxonomy" id="1070528"/>
    <lineage>
        <taxon>unclassified sequences</taxon>
        <taxon>metagenomes</taxon>
        <taxon>organismal metagenomes</taxon>
    </lineage>
</organism>
<evidence type="ECO:0000313" key="1">
    <source>
        <dbReference type="EMBL" id="QJA46363.1"/>
    </source>
</evidence>
<protein>
    <submittedName>
        <fullName evidence="1">Putative tail protein</fullName>
    </submittedName>
</protein>